<keyword evidence="1" id="KW-0812">Transmembrane</keyword>
<gene>
    <name evidence="2" type="ORF">N7548_05900</name>
</gene>
<name>A0ABT2Y6J1_9MOLU</name>
<accession>A0ABT2Y6J1</accession>
<dbReference type="EMBL" id="JAOVQM010000004">
    <property type="protein sequence ID" value="MCV2232355.1"/>
    <property type="molecule type" value="Genomic_DNA"/>
</dbReference>
<evidence type="ECO:0000313" key="3">
    <source>
        <dbReference type="Proteomes" id="UP001177160"/>
    </source>
</evidence>
<proteinExistence type="predicted"/>
<keyword evidence="3" id="KW-1185">Reference proteome</keyword>
<organism evidence="2 3">
    <name type="scientific">Paracholeplasma manati</name>
    <dbReference type="NCBI Taxonomy" id="591373"/>
    <lineage>
        <taxon>Bacteria</taxon>
        <taxon>Bacillati</taxon>
        <taxon>Mycoplasmatota</taxon>
        <taxon>Mollicutes</taxon>
        <taxon>Acholeplasmatales</taxon>
        <taxon>Acholeplasmataceae</taxon>
        <taxon>Paracholeplasma</taxon>
    </lineage>
</organism>
<feature type="transmembrane region" description="Helical" evidence="1">
    <location>
        <begin position="159"/>
        <end position="183"/>
    </location>
</feature>
<keyword evidence="1" id="KW-1133">Transmembrane helix</keyword>
<evidence type="ECO:0000256" key="1">
    <source>
        <dbReference type="SAM" id="Phobius"/>
    </source>
</evidence>
<keyword evidence="1" id="KW-0472">Membrane</keyword>
<evidence type="ECO:0000313" key="2">
    <source>
        <dbReference type="EMBL" id="MCV2232355.1"/>
    </source>
</evidence>
<reference evidence="2" key="1">
    <citation type="submission" date="2022-09" db="EMBL/GenBank/DDBJ databases">
        <title>Novel Mycoplasma species identified in domestic and wild animals.</title>
        <authorList>
            <person name="Volokhov D.V."/>
            <person name="Furtak V.A."/>
            <person name="Zagorodnyaya T.A."/>
        </authorList>
    </citation>
    <scope>NUCLEOTIDE SEQUENCE</scope>
    <source>
        <strain evidence="2">Oakley</strain>
    </source>
</reference>
<comment type="caution">
    <text evidence="2">The sequence shown here is derived from an EMBL/GenBank/DDBJ whole genome shotgun (WGS) entry which is preliminary data.</text>
</comment>
<dbReference type="Proteomes" id="UP001177160">
    <property type="component" value="Unassembled WGS sequence"/>
</dbReference>
<sequence length="389" mass="45639">MKKRFKPILINAIIFITAVVLFAIFRPYFHILFGSYLKVPFYYHILIFLASYFIVVLLHELAHAVAFLIKGIKPKMILVLMFLFYKDTRWHLKINPKLMVLGGGMVMPNFQAIQSQKDIDYLKKATAFSLITAPTFTVVFASLLLLTNLIFFYDTPLTVFAFYIALFSAFFTYTSTLSAQGIYGDFVAHKRINTDPMFALSIVTQFVDDLNPFLIDEMRKRLFEHIPSDFSIHLLNFYQVLLNKGIYEDSEIDELLLEKTRVLAKSSVIGRRIARQYQQPLILQQAILYLYRCQEYELVDRLMVLFEAELDRVKTKQPVKQYYMKQTNHLLNRIDASEYLNDTRPFHLGLMDLIVSNIPEYQADEKAHLKPIERFEKKEMIHLDNEELM</sequence>
<feature type="transmembrane region" description="Helical" evidence="1">
    <location>
        <begin position="127"/>
        <end position="153"/>
    </location>
</feature>
<evidence type="ECO:0008006" key="4">
    <source>
        <dbReference type="Google" id="ProtNLM"/>
    </source>
</evidence>
<feature type="transmembrane region" description="Helical" evidence="1">
    <location>
        <begin position="7"/>
        <end position="29"/>
    </location>
</feature>
<dbReference type="RefSeq" id="WP_263608545.1">
    <property type="nucleotide sequence ID" value="NZ_JAOVQM010000004.1"/>
</dbReference>
<feature type="transmembrane region" description="Helical" evidence="1">
    <location>
        <begin position="41"/>
        <end position="69"/>
    </location>
</feature>
<protein>
    <recommendedName>
        <fullName evidence="4">Peptidase M50 domain-containing protein</fullName>
    </recommendedName>
</protein>